<feature type="region of interest" description="Disordered" evidence="1">
    <location>
        <begin position="1"/>
        <end position="212"/>
    </location>
</feature>
<protein>
    <submittedName>
        <fullName evidence="3">Uncharacterized protein LOC106464375 isoform X2</fullName>
    </submittedName>
</protein>
<sequence length="590" mass="64998">MYEREEENSGYSDSVKDLVQKAKSNHQGALTTMDTVRKQIHGESTSPEPKRESRLTSIIDQLLSNKTKDMHQTDDDNKRNEKDTESFCEKQSSDPESQDNDSEGTLNREIRSTRSDTNQSDTNCGEKSFDHVIQTTRADQQLRCASTSPTRRSPGNYGSPSTCSTETQNKDYQGSSPGAQLENSTRKTSTEGIFPAGTDYKAPPGGGQQQQLGASAFSCSSSIISLNNDMPTDMLLTARDSTTLPVKPERLSPEFESSSPSVSPHSPNSSRAFPSTLGLGFGLRGAFPPSSPGLERCTSSGLACGASALKQMEMMTRNYSDFMRCLAAKYNNQNNQESFSFVQPNGIARPFETHLYKSGILGRTSEPSDNNSRKLESHHKLSPVLGENRTVPFSFGDFSSSQTLLNLVRTASAQSASQLENYLRGANKRPLESENKSDPLDLTMGTTKRPRLDTTDTLLHRSRLYSPISQNISDIIGCIKTETESLTSNHNDPVSKVSVRKTPSWSNLLDERISKSENSPVRTSPKSSDKVRCPSFCTDKSCSNKSNASEVALWTIDDVVRFVTSVESCAEYADNFCIRLHKYLSVHSHL</sequence>
<reference evidence="3" key="1">
    <citation type="submission" date="2025-08" db="UniProtKB">
        <authorList>
            <consortium name="RefSeq"/>
        </authorList>
    </citation>
    <scope>IDENTIFICATION</scope>
    <source>
        <tissue evidence="3">Muscle</tissue>
    </source>
</reference>
<feature type="compositionally biased region" description="Polar residues" evidence="1">
    <location>
        <begin position="55"/>
        <end position="65"/>
    </location>
</feature>
<organism evidence="2 3">
    <name type="scientific">Limulus polyphemus</name>
    <name type="common">Atlantic horseshoe crab</name>
    <dbReference type="NCBI Taxonomy" id="6850"/>
    <lineage>
        <taxon>Eukaryota</taxon>
        <taxon>Metazoa</taxon>
        <taxon>Ecdysozoa</taxon>
        <taxon>Arthropoda</taxon>
        <taxon>Chelicerata</taxon>
        <taxon>Merostomata</taxon>
        <taxon>Xiphosura</taxon>
        <taxon>Limulidae</taxon>
        <taxon>Limulus</taxon>
    </lineage>
</organism>
<feature type="compositionally biased region" description="Polar residues" evidence="1">
    <location>
        <begin position="25"/>
        <end position="34"/>
    </location>
</feature>
<dbReference type="RefSeq" id="XP_022247774.1">
    <property type="nucleotide sequence ID" value="XM_022392066.1"/>
</dbReference>
<keyword evidence="2" id="KW-1185">Reference proteome</keyword>
<name>A0ABM1SVW8_LIMPO</name>
<evidence type="ECO:0000313" key="3">
    <source>
        <dbReference type="RefSeq" id="XP_022247774.1"/>
    </source>
</evidence>
<feature type="compositionally biased region" description="Low complexity" evidence="1">
    <location>
        <begin position="254"/>
        <end position="270"/>
    </location>
</feature>
<proteinExistence type="predicted"/>
<gene>
    <name evidence="3" type="primary">LOC106464375</name>
</gene>
<feature type="compositionally biased region" description="Basic and acidic residues" evidence="1">
    <location>
        <begin position="429"/>
        <end position="439"/>
    </location>
</feature>
<evidence type="ECO:0000256" key="1">
    <source>
        <dbReference type="SAM" id="MobiDB-lite"/>
    </source>
</evidence>
<evidence type="ECO:0000313" key="2">
    <source>
        <dbReference type="Proteomes" id="UP000694941"/>
    </source>
</evidence>
<feature type="compositionally biased region" description="Basic and acidic residues" evidence="1">
    <location>
        <begin position="66"/>
        <end position="93"/>
    </location>
</feature>
<dbReference type="GeneID" id="106464375"/>
<dbReference type="Proteomes" id="UP000694941">
    <property type="component" value="Unplaced"/>
</dbReference>
<feature type="region of interest" description="Disordered" evidence="1">
    <location>
        <begin position="362"/>
        <end position="381"/>
    </location>
</feature>
<feature type="region of interest" description="Disordered" evidence="1">
    <location>
        <begin position="424"/>
        <end position="449"/>
    </location>
</feature>
<feature type="compositionally biased region" description="Polar residues" evidence="1">
    <location>
        <begin position="115"/>
        <end position="125"/>
    </location>
</feature>
<feature type="compositionally biased region" description="Polar residues" evidence="1">
    <location>
        <begin position="133"/>
        <end position="183"/>
    </location>
</feature>
<feature type="region of interest" description="Disordered" evidence="1">
    <location>
        <begin position="242"/>
        <end position="271"/>
    </location>
</feature>
<accession>A0ABM1SVW8</accession>